<dbReference type="AlphaFoldDB" id="A0A8H5M7C9"/>
<dbReference type="OrthoDB" id="3046261at2759"/>
<feature type="domain" description="Zn(2)-C6 fungal-type" evidence="1">
    <location>
        <begin position="18"/>
        <end position="49"/>
    </location>
</feature>
<evidence type="ECO:0000313" key="2">
    <source>
        <dbReference type="EMBL" id="KAF5383975.1"/>
    </source>
</evidence>
<proteinExistence type="predicted"/>
<dbReference type="GO" id="GO:0008270">
    <property type="term" value="F:zinc ion binding"/>
    <property type="evidence" value="ECO:0007669"/>
    <property type="project" value="InterPro"/>
</dbReference>
<evidence type="ECO:0000313" key="3">
    <source>
        <dbReference type="Proteomes" id="UP000518752"/>
    </source>
</evidence>
<dbReference type="EMBL" id="JAACJN010000045">
    <property type="protein sequence ID" value="KAF5383975.1"/>
    <property type="molecule type" value="Genomic_DNA"/>
</dbReference>
<accession>A0A8H5M7C9</accession>
<protein>
    <recommendedName>
        <fullName evidence="1">Zn(2)-C6 fungal-type domain-containing protein</fullName>
    </recommendedName>
</protein>
<keyword evidence="3" id="KW-1185">Reference proteome</keyword>
<comment type="caution">
    <text evidence="2">The sequence shown here is derived from an EMBL/GenBank/DDBJ whole genome shotgun (WGS) entry which is preliminary data.</text>
</comment>
<dbReference type="InterPro" id="IPR036864">
    <property type="entry name" value="Zn2-C6_fun-type_DNA-bd_sf"/>
</dbReference>
<evidence type="ECO:0000259" key="1">
    <source>
        <dbReference type="PROSITE" id="PS00463"/>
    </source>
</evidence>
<organism evidence="2 3">
    <name type="scientific">Collybiopsis confluens</name>
    <dbReference type="NCBI Taxonomy" id="2823264"/>
    <lineage>
        <taxon>Eukaryota</taxon>
        <taxon>Fungi</taxon>
        <taxon>Dikarya</taxon>
        <taxon>Basidiomycota</taxon>
        <taxon>Agaricomycotina</taxon>
        <taxon>Agaricomycetes</taxon>
        <taxon>Agaricomycetidae</taxon>
        <taxon>Agaricales</taxon>
        <taxon>Marasmiineae</taxon>
        <taxon>Omphalotaceae</taxon>
        <taxon>Collybiopsis</taxon>
    </lineage>
</organism>
<dbReference type="Gene3D" id="4.10.240.10">
    <property type="entry name" value="Zn(2)-C6 fungal-type DNA-binding domain"/>
    <property type="match status" value="1"/>
</dbReference>
<dbReference type="InterPro" id="IPR001138">
    <property type="entry name" value="Zn2Cys6_DnaBD"/>
</dbReference>
<dbReference type="CDD" id="cd00067">
    <property type="entry name" value="GAL4"/>
    <property type="match status" value="1"/>
</dbReference>
<sequence>MFTSSPTVNTNKRKKLPACDRCKARRVLCHPQPTVSGSCPRCLEKGEECKTTPVVRKKRRTKAELEGEKPSSIASSISKLVTLQQAPSRSDVQPSISRLKESAISYGLASPTLDIPPSLVKELFQDTRKLPLYHHPLFPLKRLESALASSSWHLPDLTPQDRVLAQCSIAIAARISSSSFLIGLDRADLDDLASRSPLNTRMPIADFRLFGQNRESLCEQLRAEAAWLAQQEGVITTTCVSNAASLEILAFLESKVTGNGNNIYLSAYVHQLRELYDGPDEVQGDATTQTRYSAFLMGNAVSAVLSGKYVPFTAQDEVLLCGEDTTSLEQVLAKISPASLVTSPLYTVMRPMSLHMIRMAREISEGITGVNARRRPLNESKLIHQLNALDLFHSVVSGGISQVQKLKETLDEKQFQYVRFCAYPLLHGWGTLVLIVFEEVKRRMEIVPPATVAASSSSERWRSAEVITNVEGSQMGRARSRLELLFLQIRAMTVQAALEIAQSLEEIPALSRVTHSTWSPLDRWARFLIEDVGDDEEWNRIGIGRRIEALERFRDGLNLSAFSWIDRTGTLEAVEAFLSFAVLAQNDCNDDDLTRLESSFRYGISSDGMMTEVQGMLPNVDAGSGLDSIWSLIPVAESKGNVLSWDAAAGELNVGLRI</sequence>
<reference evidence="2 3" key="1">
    <citation type="journal article" date="2020" name="ISME J.">
        <title>Uncovering the hidden diversity of litter-decomposition mechanisms in mushroom-forming fungi.</title>
        <authorList>
            <person name="Floudas D."/>
            <person name="Bentzer J."/>
            <person name="Ahren D."/>
            <person name="Johansson T."/>
            <person name="Persson P."/>
            <person name="Tunlid A."/>
        </authorList>
    </citation>
    <scope>NUCLEOTIDE SEQUENCE [LARGE SCALE GENOMIC DNA]</scope>
    <source>
        <strain evidence="2 3">CBS 406.79</strain>
    </source>
</reference>
<dbReference type="SUPFAM" id="SSF57701">
    <property type="entry name" value="Zn2/Cys6 DNA-binding domain"/>
    <property type="match status" value="1"/>
</dbReference>
<dbReference type="Proteomes" id="UP000518752">
    <property type="component" value="Unassembled WGS sequence"/>
</dbReference>
<dbReference type="PROSITE" id="PS00463">
    <property type="entry name" value="ZN2_CY6_FUNGAL_1"/>
    <property type="match status" value="1"/>
</dbReference>
<name>A0A8H5M7C9_9AGAR</name>
<dbReference type="GO" id="GO:0000981">
    <property type="term" value="F:DNA-binding transcription factor activity, RNA polymerase II-specific"/>
    <property type="evidence" value="ECO:0007669"/>
    <property type="project" value="InterPro"/>
</dbReference>
<gene>
    <name evidence="2" type="ORF">D9757_006936</name>
</gene>